<accession>A0A7W3JMC5</accession>
<evidence type="ECO:0000313" key="4">
    <source>
        <dbReference type="Proteomes" id="UP000526083"/>
    </source>
</evidence>
<keyword evidence="1" id="KW-0812">Transmembrane</keyword>
<proteinExistence type="predicted"/>
<comment type="caution">
    <text evidence="3">The sequence shown here is derived from an EMBL/GenBank/DDBJ whole genome shotgun (WGS) entry which is preliminary data.</text>
</comment>
<feature type="transmembrane region" description="Helical" evidence="1">
    <location>
        <begin position="76"/>
        <end position="98"/>
    </location>
</feature>
<name>A0A7W3JMC5_9MICO</name>
<protein>
    <recommendedName>
        <fullName evidence="2">DUF2510 domain-containing protein</fullName>
    </recommendedName>
</protein>
<organism evidence="3 4">
    <name type="scientific">Microbacterium halimionae</name>
    <dbReference type="NCBI Taxonomy" id="1526413"/>
    <lineage>
        <taxon>Bacteria</taxon>
        <taxon>Bacillati</taxon>
        <taxon>Actinomycetota</taxon>
        <taxon>Actinomycetes</taxon>
        <taxon>Micrococcales</taxon>
        <taxon>Microbacteriaceae</taxon>
        <taxon>Microbacterium</taxon>
    </lineage>
</organism>
<evidence type="ECO:0000259" key="2">
    <source>
        <dbReference type="Pfam" id="PF10708"/>
    </source>
</evidence>
<dbReference type="RefSeq" id="WP_167048145.1">
    <property type="nucleotide sequence ID" value="NZ_JAAOZB010000002.1"/>
</dbReference>
<evidence type="ECO:0000313" key="3">
    <source>
        <dbReference type="EMBL" id="MBA8815374.1"/>
    </source>
</evidence>
<sequence>MTTTPPGWYDDGNGNLRWWDGAHWTEQVHVPNVPAESTIEVPPRPPLPNLDAGTALGFDTWDAAESSSQPPVKSKLWILLVTVGVVLAALIVLAAVFIPTAIRAVTGGQSYTPDGDQENAGVAVVELYDQSWREVDCEKFEAATTERFRESTQLTDCDLFTEQAGYFAQSTENYEITVTSVEVGEENIVVETTESYSAYIDEMGDEVDDPIAYSDHYVYTLIPDGTGWAIESTDVS</sequence>
<dbReference type="InterPro" id="IPR018929">
    <property type="entry name" value="DUF2510"/>
</dbReference>
<evidence type="ECO:0000256" key="1">
    <source>
        <dbReference type="SAM" id="Phobius"/>
    </source>
</evidence>
<dbReference type="EMBL" id="JACGWY010000001">
    <property type="protein sequence ID" value="MBA8815374.1"/>
    <property type="molecule type" value="Genomic_DNA"/>
</dbReference>
<keyword evidence="1" id="KW-0472">Membrane</keyword>
<dbReference type="Pfam" id="PF10708">
    <property type="entry name" value="DUF2510"/>
    <property type="match status" value="1"/>
</dbReference>
<gene>
    <name evidence="3" type="ORF">FHX48_000426</name>
</gene>
<dbReference type="AlphaFoldDB" id="A0A7W3JMC5"/>
<reference evidence="3 4" key="1">
    <citation type="submission" date="2020-07" db="EMBL/GenBank/DDBJ databases">
        <title>Sequencing the genomes of 1000 actinobacteria strains.</title>
        <authorList>
            <person name="Klenk H.-P."/>
        </authorList>
    </citation>
    <scope>NUCLEOTIDE SEQUENCE [LARGE SCALE GENOMIC DNA]</scope>
    <source>
        <strain evidence="3 4">DSM 27576</strain>
    </source>
</reference>
<dbReference type="Proteomes" id="UP000526083">
    <property type="component" value="Unassembled WGS sequence"/>
</dbReference>
<keyword evidence="4" id="KW-1185">Reference proteome</keyword>
<keyword evidence="1" id="KW-1133">Transmembrane helix</keyword>
<feature type="domain" description="DUF2510" evidence="2">
    <location>
        <begin position="6"/>
        <end position="35"/>
    </location>
</feature>